<comment type="caution">
    <text evidence="3">The sequence shown here is derived from an EMBL/GenBank/DDBJ whole genome shotgun (WGS) entry which is preliminary data.</text>
</comment>
<dbReference type="AlphaFoldDB" id="A0A7W4XZG2"/>
<feature type="domain" description="Abortive phage infection protein C-terminal" evidence="1">
    <location>
        <begin position="237"/>
        <end position="552"/>
    </location>
</feature>
<protein>
    <recommendedName>
        <fullName evidence="5">Abortive phage infection</fullName>
    </recommendedName>
</protein>
<reference evidence="3 4" key="1">
    <citation type="submission" date="2020-08" db="EMBL/GenBank/DDBJ databases">
        <title>The Agave Microbiome: Exploring the role of microbial communities in plant adaptations to desert environments.</title>
        <authorList>
            <person name="Partida-Martinez L.P."/>
        </authorList>
    </citation>
    <scope>NUCLEOTIDE SEQUENCE [LARGE SCALE GENOMIC DNA]</scope>
    <source>
        <strain evidence="3 4">AS2.23</strain>
    </source>
</reference>
<dbReference type="RefSeq" id="WP_183393138.1">
    <property type="nucleotide sequence ID" value="NZ_JACHVY010000009.1"/>
</dbReference>
<evidence type="ECO:0008006" key="5">
    <source>
        <dbReference type="Google" id="ProtNLM"/>
    </source>
</evidence>
<sequence>MTTSADDVFLAEVQRRVLADAERNADIQPVAFTDYMRSILTDTGDLDDGNTAFFHTDGRLPMSASGYAVSEDGGVVDLLVTDYEPTLKIRTLTKPQVARHFASLHRFALKVEELTEDLEEAFPAWSMCSDLAQALPNAERIRLTLLTNARVKAGPPAASPIHDVRVSHHVWDLDRLCRLERSGRAREPITVDFTEQQGGPLPVLGPKGVAGDYEAYLLLIPGAVLADIYEEHGPRLLELNVRSFLQARGKVNQGIQKTIREEPHRFLAYNNGVSMTASRVELQQLPDGGRGIARIHDLQIVNGGQTTASLHYARVKPRRDDTVLDGINVQGKLSVVPEENLLELVPLISEYANSQNTVKTADFSANHPFHIELQRLSRTTLAPAADGSQHSTRWFYERARGQYADAIANRRTPAEQREFKAEHPPSQVIKKTDLAKFELAWAQRPDLVSLGAEKTFREFMLRLNDRPEFRPDGAYFEQVVAKAILFQRTEQAVRGLQLGGYKSQVVAYTVALLSKKTAQQIDLGRIWKAQDLSDALSEAVLTLAPRIHSELISSAGTANVSEWAKKEAAWQTIQKLAWEPDERVIARAPQRGSLDLEEKWTPDAKAAALRVYEHNQTGWQTLLEWGTSTKNLSMEQRKICRALRDMNVKNTIPTPSMMIAGAEILDIADGAGLENY</sequence>
<organism evidence="3 4">
    <name type="scientific">Kineococcus radiotolerans</name>
    <dbReference type="NCBI Taxonomy" id="131568"/>
    <lineage>
        <taxon>Bacteria</taxon>
        <taxon>Bacillati</taxon>
        <taxon>Actinomycetota</taxon>
        <taxon>Actinomycetes</taxon>
        <taxon>Kineosporiales</taxon>
        <taxon>Kineosporiaceae</taxon>
        <taxon>Kineococcus</taxon>
    </lineage>
</organism>
<gene>
    <name evidence="3" type="ORF">FHR75_004384</name>
</gene>
<feature type="domain" description="Abortive infection phage resistance protein N-terminal" evidence="2">
    <location>
        <begin position="32"/>
        <end position="178"/>
    </location>
</feature>
<evidence type="ECO:0000313" key="3">
    <source>
        <dbReference type="EMBL" id="MBB2903542.1"/>
    </source>
</evidence>
<evidence type="ECO:0000259" key="2">
    <source>
        <dbReference type="Pfam" id="PF22879"/>
    </source>
</evidence>
<dbReference type="EMBL" id="JACHVY010000009">
    <property type="protein sequence ID" value="MBB2903542.1"/>
    <property type="molecule type" value="Genomic_DNA"/>
</dbReference>
<name>A0A7W4XZG2_KINRA</name>
<dbReference type="Pfam" id="PF22879">
    <property type="entry name" value="AIPR_N"/>
    <property type="match status" value="1"/>
</dbReference>
<proteinExistence type="predicted"/>
<dbReference type="InterPro" id="IPR055101">
    <property type="entry name" value="AIPR_N"/>
</dbReference>
<reference evidence="3 4" key="2">
    <citation type="submission" date="2020-08" db="EMBL/GenBank/DDBJ databases">
        <authorList>
            <person name="Partida-Martinez L."/>
            <person name="Huntemann M."/>
            <person name="Clum A."/>
            <person name="Wang J."/>
            <person name="Palaniappan K."/>
            <person name="Ritter S."/>
            <person name="Chen I.-M."/>
            <person name="Stamatis D."/>
            <person name="Reddy T."/>
            <person name="O'Malley R."/>
            <person name="Daum C."/>
            <person name="Shapiro N."/>
            <person name="Ivanova N."/>
            <person name="Kyrpides N."/>
            <person name="Woyke T."/>
        </authorList>
    </citation>
    <scope>NUCLEOTIDE SEQUENCE [LARGE SCALE GENOMIC DNA]</scope>
    <source>
        <strain evidence="3 4">AS2.23</strain>
    </source>
</reference>
<evidence type="ECO:0000259" key="1">
    <source>
        <dbReference type="Pfam" id="PF10592"/>
    </source>
</evidence>
<evidence type="ECO:0000313" key="4">
    <source>
        <dbReference type="Proteomes" id="UP000533269"/>
    </source>
</evidence>
<dbReference type="InterPro" id="IPR018891">
    <property type="entry name" value="AIPR_C"/>
</dbReference>
<dbReference type="Proteomes" id="UP000533269">
    <property type="component" value="Unassembled WGS sequence"/>
</dbReference>
<accession>A0A7W4XZG2</accession>
<dbReference type="Pfam" id="PF10592">
    <property type="entry name" value="AIPR"/>
    <property type="match status" value="1"/>
</dbReference>